<dbReference type="PANTHER" id="PTHR42852:SF17">
    <property type="entry name" value="THIOREDOXIN-LIKE PROTEIN HI_1115"/>
    <property type="match status" value="1"/>
</dbReference>
<dbReference type="PROSITE" id="PS51257">
    <property type="entry name" value="PROKAR_LIPOPROTEIN"/>
    <property type="match status" value="1"/>
</dbReference>
<dbReference type="RefSeq" id="WP_105983368.1">
    <property type="nucleotide sequence ID" value="NZ_MQUC01000003.1"/>
</dbReference>
<name>A0A2S9WW10_9FLAO</name>
<organism evidence="2 3">
    <name type="scientific">Nonlabens agnitus</name>
    <dbReference type="NCBI Taxonomy" id="870484"/>
    <lineage>
        <taxon>Bacteria</taxon>
        <taxon>Pseudomonadati</taxon>
        <taxon>Bacteroidota</taxon>
        <taxon>Flavobacteriia</taxon>
        <taxon>Flavobacteriales</taxon>
        <taxon>Flavobacteriaceae</taxon>
        <taxon>Nonlabens</taxon>
    </lineage>
</organism>
<dbReference type="InterPro" id="IPR050553">
    <property type="entry name" value="Thioredoxin_ResA/DsbE_sf"/>
</dbReference>
<dbReference type="SUPFAM" id="SSF52833">
    <property type="entry name" value="Thioredoxin-like"/>
    <property type="match status" value="1"/>
</dbReference>
<dbReference type="OrthoDB" id="1098640at2"/>
<evidence type="ECO:0000259" key="1">
    <source>
        <dbReference type="PROSITE" id="PS51352"/>
    </source>
</evidence>
<accession>A0A2S9WW10</accession>
<proteinExistence type="predicted"/>
<comment type="caution">
    <text evidence="2">The sequence shown here is derived from an EMBL/GenBank/DDBJ whole genome shotgun (WGS) entry which is preliminary data.</text>
</comment>
<evidence type="ECO:0000313" key="3">
    <source>
        <dbReference type="Proteomes" id="UP000239532"/>
    </source>
</evidence>
<dbReference type="CDD" id="cd02966">
    <property type="entry name" value="TlpA_like_family"/>
    <property type="match status" value="1"/>
</dbReference>
<evidence type="ECO:0000313" key="2">
    <source>
        <dbReference type="EMBL" id="PRP67659.1"/>
    </source>
</evidence>
<dbReference type="EMBL" id="MQUC01000003">
    <property type="protein sequence ID" value="PRP67659.1"/>
    <property type="molecule type" value="Genomic_DNA"/>
</dbReference>
<dbReference type="PANTHER" id="PTHR42852">
    <property type="entry name" value="THIOL:DISULFIDE INTERCHANGE PROTEIN DSBE"/>
    <property type="match status" value="1"/>
</dbReference>
<dbReference type="InterPro" id="IPR013766">
    <property type="entry name" value="Thioredoxin_domain"/>
</dbReference>
<gene>
    <name evidence="2" type="ORF">BST86_11445</name>
</gene>
<sequence length="173" mass="20166">MKNLLFLTLLALMVSCKEGPQKPLRYADVDTSSKDVLHLTDPDDYYYSLEDLIEASQGKVVYVNFWASYEFGFKESMRALEKLEKEMPKENFKIINICLDAVMLPFEQHLRITTLEHNYIARGFEDSNFAEEYDFVALPRFMLYDRKGKLIDNNAMAPTNENLESTLQLLIEQ</sequence>
<dbReference type="Proteomes" id="UP000239532">
    <property type="component" value="Unassembled WGS sequence"/>
</dbReference>
<dbReference type="PROSITE" id="PS51352">
    <property type="entry name" value="THIOREDOXIN_2"/>
    <property type="match status" value="1"/>
</dbReference>
<dbReference type="InterPro" id="IPR012336">
    <property type="entry name" value="Thioredoxin-like_fold"/>
</dbReference>
<reference evidence="2 3" key="1">
    <citation type="submission" date="2016-11" db="EMBL/GenBank/DDBJ databases">
        <title>Trade-off between light-utilization and light-protection in marine flavobacteria.</title>
        <authorList>
            <person name="Kumagai Y."/>
        </authorList>
    </citation>
    <scope>NUCLEOTIDE SEQUENCE [LARGE SCALE GENOMIC DNA]</scope>
    <source>
        <strain evidence="2 3">JCM 17109</strain>
    </source>
</reference>
<dbReference type="InterPro" id="IPR036249">
    <property type="entry name" value="Thioredoxin-like_sf"/>
</dbReference>
<protein>
    <recommendedName>
        <fullName evidence="1">Thioredoxin domain-containing protein</fullName>
    </recommendedName>
</protein>
<feature type="domain" description="Thioredoxin" evidence="1">
    <location>
        <begin position="16"/>
        <end position="173"/>
    </location>
</feature>
<dbReference type="AlphaFoldDB" id="A0A2S9WW10"/>
<keyword evidence="3" id="KW-1185">Reference proteome</keyword>
<dbReference type="Pfam" id="PF13905">
    <property type="entry name" value="Thioredoxin_8"/>
    <property type="match status" value="1"/>
</dbReference>
<dbReference type="Gene3D" id="3.40.30.10">
    <property type="entry name" value="Glutaredoxin"/>
    <property type="match status" value="1"/>
</dbReference>